<comment type="subunit">
    <text evidence="8">Component of the Mediator complex.</text>
</comment>
<dbReference type="EMBL" id="CP023324">
    <property type="protein sequence ID" value="ATY62122.1"/>
    <property type="molecule type" value="Genomic_DNA"/>
</dbReference>
<evidence type="ECO:0000256" key="7">
    <source>
        <dbReference type="ARBA" id="ARBA00032014"/>
    </source>
</evidence>
<evidence type="ECO:0000256" key="1">
    <source>
        <dbReference type="ARBA" id="ARBA00004123"/>
    </source>
</evidence>
<accession>A0A2H4SG91</accession>
<keyword evidence="6 8" id="KW-0539">Nucleus</keyword>
<evidence type="ECO:0000313" key="11">
    <source>
        <dbReference type="Proteomes" id="UP000323067"/>
    </source>
</evidence>
<evidence type="ECO:0000256" key="2">
    <source>
        <dbReference type="ARBA" id="ARBA00005635"/>
    </source>
</evidence>
<evidence type="ECO:0000256" key="6">
    <source>
        <dbReference type="ARBA" id="ARBA00023242"/>
    </source>
</evidence>
<evidence type="ECO:0000256" key="5">
    <source>
        <dbReference type="ARBA" id="ARBA00023163"/>
    </source>
</evidence>
<keyword evidence="4 8" id="KW-0805">Transcription regulation</keyword>
<dbReference type="GO" id="GO:0016592">
    <property type="term" value="C:mediator complex"/>
    <property type="evidence" value="ECO:0007669"/>
    <property type="project" value="InterPro"/>
</dbReference>
<dbReference type="InterPro" id="IPR019313">
    <property type="entry name" value="Mediator_Med17"/>
</dbReference>
<keyword evidence="5 8" id="KW-0804">Transcription</keyword>
<evidence type="ECO:0000256" key="4">
    <source>
        <dbReference type="ARBA" id="ARBA00023015"/>
    </source>
</evidence>
<dbReference type="Gene3D" id="6.10.250.2620">
    <property type="match status" value="1"/>
</dbReference>
<dbReference type="OrthoDB" id="5319830at2759"/>
<name>A0A2H4SG91_CORMI</name>
<dbReference type="PANTHER" id="PTHR13114">
    <property type="entry name" value="MEDIATOR OF RNA POLYMERASE II TRANSCRIPTION SUBUNIT 17"/>
    <property type="match status" value="1"/>
</dbReference>
<reference evidence="10 11" key="1">
    <citation type="journal article" date="2017" name="BMC Genomics">
        <title>Chromosome level assembly and secondary metabolite potential of the parasitic fungus Cordyceps militaris.</title>
        <authorList>
            <person name="Kramer G.J."/>
            <person name="Nodwell J.R."/>
        </authorList>
    </citation>
    <scope>NUCLEOTIDE SEQUENCE [LARGE SCALE GENOMIC DNA]</scope>
    <source>
        <strain evidence="10 11">ATCC 34164</strain>
    </source>
</reference>
<dbReference type="VEuPathDB" id="FungiDB:A9K55_009289"/>
<keyword evidence="8" id="KW-0010">Activator</keyword>
<sequence length="685" mass="73067">MGTGDGPPLSMRPFPVADKSPRNLADFIARVNAAPGGFRIVTETSLAEEIDARHAVHDEDATAPAPDLDTSDDADDNEDDDEDAAKDPRVARDEVLKNIDIASNTAMLTLDSLSLLLSKQNPTQAGLTLSPQLREMVGIGTLGADRLDDSNTTPAKTQDRAAVGVGWTLMAIDRARDAADDATAFLRAEMAAEGRYWQGVMRVRQAGWSVCRVPHEREGALGVRFGFSEAAPEFQRNGLAPLRRAADDDDDDAAGVARLDIGRLGGTQERLVVTYERGGEVVGRAAPPRALDDTDNDDDLEARVLGARDTIFAQELWHELTREARSLAAYDVRTDGEKRLVCAVAADARIIVELLPLAACHPPDPPRALPEDTTAQAIALALHILLTYAHRCNELMRCRPLPPHIPRTRGQQIYTLLRPVVARLLYARNAAACTRLVGSLVRSLRSAGLAAARFTLRTPQPTVGDLAPVGPNQVSAAVGLVRTMLQPTDFALDVALGTAAAAADDDVAFSIRGRTYLVPVTATYYHVLAPPDAPIHALCGPYADGYPDLAALAEYLCAATARVLAAHHLARLKTAAAAAEEQQQGAGWVLGGVQGTRIIRHTPDPPHRPQLEFSVERGDATAAGGELAPLQVTVSSAVTGDAAAEYASLPTTEAVPAGESWTWTPDRESSATETLEAVVDGVLRR</sequence>
<proteinExistence type="inferred from homology"/>
<dbReference type="GO" id="GO:0003712">
    <property type="term" value="F:transcription coregulator activity"/>
    <property type="evidence" value="ECO:0007669"/>
    <property type="project" value="InterPro"/>
</dbReference>
<organism evidence="10 11">
    <name type="scientific">Cordyceps militaris</name>
    <name type="common">Caterpillar fungus</name>
    <name type="synonym">Clavaria militaris</name>
    <dbReference type="NCBI Taxonomy" id="73501"/>
    <lineage>
        <taxon>Eukaryota</taxon>
        <taxon>Fungi</taxon>
        <taxon>Dikarya</taxon>
        <taxon>Ascomycota</taxon>
        <taxon>Pezizomycotina</taxon>
        <taxon>Sordariomycetes</taxon>
        <taxon>Hypocreomycetidae</taxon>
        <taxon>Hypocreales</taxon>
        <taxon>Cordycipitaceae</taxon>
        <taxon>Cordyceps</taxon>
    </lineage>
</organism>
<evidence type="ECO:0000256" key="3">
    <source>
        <dbReference type="ARBA" id="ARBA00019610"/>
    </source>
</evidence>
<comment type="similarity">
    <text evidence="2 8">Belongs to the Mediator complex subunit 17 family.</text>
</comment>
<comment type="subcellular location">
    <subcellularLocation>
        <location evidence="1 8">Nucleus</location>
    </subcellularLocation>
</comment>
<dbReference type="PANTHER" id="PTHR13114:SF7">
    <property type="entry name" value="MEDIATOR OF RNA POLYMERASE II TRANSCRIPTION SUBUNIT 17"/>
    <property type="match status" value="1"/>
</dbReference>
<evidence type="ECO:0000256" key="9">
    <source>
        <dbReference type="SAM" id="MobiDB-lite"/>
    </source>
</evidence>
<dbReference type="Pfam" id="PF10156">
    <property type="entry name" value="Med17"/>
    <property type="match status" value="1"/>
</dbReference>
<protein>
    <recommendedName>
        <fullName evidence="3 8">Mediator of RNA polymerase II transcription subunit 17</fullName>
    </recommendedName>
    <alternativeName>
        <fullName evidence="7 8">Mediator complex subunit 17</fullName>
    </alternativeName>
</protein>
<dbReference type="GO" id="GO:0070847">
    <property type="term" value="C:core mediator complex"/>
    <property type="evidence" value="ECO:0007669"/>
    <property type="project" value="TreeGrafter"/>
</dbReference>
<dbReference type="AlphaFoldDB" id="A0A2H4SG91"/>
<evidence type="ECO:0000256" key="8">
    <source>
        <dbReference type="RuleBase" id="RU364140"/>
    </source>
</evidence>
<feature type="compositionally biased region" description="Acidic residues" evidence="9">
    <location>
        <begin position="69"/>
        <end position="84"/>
    </location>
</feature>
<evidence type="ECO:0000313" key="10">
    <source>
        <dbReference type="EMBL" id="ATY62122.1"/>
    </source>
</evidence>
<dbReference type="Proteomes" id="UP000323067">
    <property type="component" value="Chromosome vii"/>
</dbReference>
<gene>
    <name evidence="8" type="primary">MED17</name>
    <name evidence="10" type="ORF">A9K55_009289</name>
</gene>
<comment type="function">
    <text evidence="8">Component of the Mediator complex, a coactivator involved in the regulated transcription of nearly all RNA polymerase II-dependent genes. Mediator functions as a bridge to convey information from gene-specific regulatory proteins to the basal RNA polymerase II transcription machinery. Mediator is recruited to promoters by direct interactions with regulatory proteins and serves as a scaffold for the assembly of a functional preinitiation complex with RNA polymerase II and the general transcription factors.</text>
</comment>
<feature type="region of interest" description="Disordered" evidence="9">
    <location>
        <begin position="54"/>
        <end position="91"/>
    </location>
</feature>
<dbReference type="GO" id="GO:0006357">
    <property type="term" value="P:regulation of transcription by RNA polymerase II"/>
    <property type="evidence" value="ECO:0007669"/>
    <property type="project" value="InterPro"/>
</dbReference>